<evidence type="ECO:0000313" key="4">
    <source>
        <dbReference type="Proteomes" id="UP001301140"/>
    </source>
</evidence>
<dbReference type="InterPro" id="IPR005064">
    <property type="entry name" value="BUG"/>
</dbReference>
<reference evidence="3 4" key="1">
    <citation type="submission" date="2023-03" db="EMBL/GenBank/DDBJ databases">
        <title>YIM 152171 draft genome.</title>
        <authorList>
            <person name="Yang Z."/>
        </authorList>
    </citation>
    <scope>NUCLEOTIDE SEQUENCE [LARGE SCALE GENOMIC DNA]</scope>
    <source>
        <strain evidence="3 4">YIM 152171</strain>
    </source>
</reference>
<keyword evidence="4" id="KW-1185">Reference proteome</keyword>
<dbReference type="RefSeq" id="WP_327788004.1">
    <property type="nucleotide sequence ID" value="NZ_JARGEQ010000025.1"/>
</dbReference>
<keyword evidence="2" id="KW-0732">Signal</keyword>
<dbReference type="Proteomes" id="UP001301140">
    <property type="component" value="Unassembled WGS sequence"/>
</dbReference>
<comment type="caution">
    <text evidence="3">The sequence shown here is derived from an EMBL/GenBank/DDBJ whole genome shotgun (WGS) entry which is preliminary data.</text>
</comment>
<organism evidence="3 4">
    <name type="scientific">Marinimicrococcus flavescens</name>
    <dbReference type="NCBI Taxonomy" id="3031815"/>
    <lineage>
        <taxon>Bacteria</taxon>
        <taxon>Pseudomonadati</taxon>
        <taxon>Pseudomonadota</taxon>
        <taxon>Alphaproteobacteria</taxon>
        <taxon>Geminicoccales</taxon>
        <taxon>Geminicoccaceae</taxon>
        <taxon>Marinimicrococcus</taxon>
    </lineage>
</organism>
<name>A0AAP3XQB2_9PROT</name>
<dbReference type="InterPro" id="IPR042100">
    <property type="entry name" value="Bug_dom1"/>
</dbReference>
<protein>
    <submittedName>
        <fullName evidence="3">Tripartite tricarboxylate transporter substrate-binding protein</fullName>
    </submittedName>
</protein>
<dbReference type="PANTHER" id="PTHR42928:SF5">
    <property type="entry name" value="BLR1237 PROTEIN"/>
    <property type="match status" value="1"/>
</dbReference>
<evidence type="ECO:0000313" key="3">
    <source>
        <dbReference type="EMBL" id="MDF1585586.1"/>
    </source>
</evidence>
<accession>A0AAP3XQB2</accession>
<comment type="similarity">
    <text evidence="1">Belongs to the UPF0065 (bug) family.</text>
</comment>
<dbReference type="Gene3D" id="3.40.190.150">
    <property type="entry name" value="Bordetella uptake gene, domain 1"/>
    <property type="match status" value="1"/>
</dbReference>
<proteinExistence type="inferred from homology"/>
<dbReference type="EMBL" id="JARGEQ010000025">
    <property type="protein sequence ID" value="MDF1585586.1"/>
    <property type="molecule type" value="Genomic_DNA"/>
</dbReference>
<gene>
    <name evidence="3" type="ORF">PZ740_04190</name>
</gene>
<dbReference type="AlphaFoldDB" id="A0AAP3XQB2"/>
<dbReference type="Gene3D" id="3.40.190.10">
    <property type="entry name" value="Periplasmic binding protein-like II"/>
    <property type="match status" value="1"/>
</dbReference>
<feature type="chain" id="PRO_5043009667" evidence="2">
    <location>
        <begin position="25"/>
        <end position="329"/>
    </location>
</feature>
<evidence type="ECO:0000256" key="2">
    <source>
        <dbReference type="SAM" id="SignalP"/>
    </source>
</evidence>
<evidence type="ECO:0000256" key="1">
    <source>
        <dbReference type="ARBA" id="ARBA00006987"/>
    </source>
</evidence>
<sequence>MHRRLLALLPAALMAAAAASTALAAWPEKQVTAFVPYPASTLAGQTVRAFNDAIRGGELLPQPLLVKNSHRHFSRGAREALEAPADGYSFLVLDPAIMGAEAAGHLDFGFEDLTPVAETGRYCMLVVTARDSGIDSLGVLVQRAKSEPGSLVWGANLRGYNHLAGLALANEAEIELPVTQTGGAEESVEALLSGRIAATAMTPAEYFRLAFLPSGAEDPAAPVRPIAYLGGERLLRLPDVPTAQEAGHQVRFCVPVWWFAPKNTPAAAVEAMAGTLQQAAQSERLRKFWTGRDMDPTFLRGEALQESLVRTWEMMEIPAIEALEARPGG</sequence>
<dbReference type="Pfam" id="PF03401">
    <property type="entry name" value="TctC"/>
    <property type="match status" value="1"/>
</dbReference>
<dbReference type="PANTHER" id="PTHR42928">
    <property type="entry name" value="TRICARBOXYLATE-BINDING PROTEIN"/>
    <property type="match status" value="1"/>
</dbReference>
<feature type="signal peptide" evidence="2">
    <location>
        <begin position="1"/>
        <end position="24"/>
    </location>
</feature>